<gene>
    <name evidence="3" type="ORF">JEM65_11065</name>
</gene>
<organism evidence="3 4">
    <name type="scientific">Gelidibacter salicanalis</name>
    <dbReference type="NCBI Taxonomy" id="291193"/>
    <lineage>
        <taxon>Bacteria</taxon>
        <taxon>Pseudomonadati</taxon>
        <taxon>Bacteroidota</taxon>
        <taxon>Flavobacteriia</taxon>
        <taxon>Flavobacteriales</taxon>
        <taxon>Flavobacteriaceae</taxon>
        <taxon>Gelidibacter</taxon>
    </lineage>
</organism>
<evidence type="ECO:0000256" key="1">
    <source>
        <dbReference type="ARBA" id="ARBA00008791"/>
    </source>
</evidence>
<sequence>MDKIIVPIDFSKYSEYALEAAAILAKQNNAEILVLHMLEMSDGLFSGSDKGQKPKVLFFLKLAQQKFEEFLNKEYLEGIKITPIVKHSKVFSEVSEVAKEHNADLIVMGSHGVSGFTEVFVGSNTEKVVRHSEIPVLVIKQKPNNLNFETVIFASNFSENAVSSYIRATKMLQDSSKMQLLYVNVPGENFKSTAEMEQEVANFLKKADGNMNQLNTVNYVSDYTIEKGIINFSNLLGADLIMIPTHGRKGLAHFFEGSISEDLVNHANLPVMTFKI</sequence>
<dbReference type="EMBL" id="JAEHJZ010000026">
    <property type="protein sequence ID" value="MBJ7881183.1"/>
    <property type="molecule type" value="Genomic_DNA"/>
</dbReference>
<dbReference type="PRINTS" id="PR01438">
    <property type="entry name" value="UNVRSLSTRESS"/>
</dbReference>
<feature type="domain" description="UspA" evidence="2">
    <location>
        <begin position="2"/>
        <end position="140"/>
    </location>
</feature>
<dbReference type="InterPro" id="IPR014729">
    <property type="entry name" value="Rossmann-like_a/b/a_fold"/>
</dbReference>
<protein>
    <submittedName>
        <fullName evidence="3">Universal stress protein</fullName>
    </submittedName>
</protein>
<name>A0A934KVS7_9FLAO</name>
<dbReference type="CDD" id="cd00293">
    <property type="entry name" value="USP-like"/>
    <property type="match status" value="1"/>
</dbReference>
<dbReference type="InterPro" id="IPR006016">
    <property type="entry name" value="UspA"/>
</dbReference>
<feature type="domain" description="UspA" evidence="2">
    <location>
        <begin position="213"/>
        <end position="274"/>
    </location>
</feature>
<dbReference type="PANTHER" id="PTHR46268:SF6">
    <property type="entry name" value="UNIVERSAL STRESS PROTEIN UP12"/>
    <property type="match status" value="1"/>
</dbReference>
<evidence type="ECO:0000313" key="4">
    <source>
        <dbReference type="Proteomes" id="UP000662373"/>
    </source>
</evidence>
<dbReference type="InterPro" id="IPR006015">
    <property type="entry name" value="Universal_stress_UspA"/>
</dbReference>
<dbReference type="RefSeq" id="WP_199599394.1">
    <property type="nucleotide sequence ID" value="NZ_JAEHJZ010000026.1"/>
</dbReference>
<comment type="caution">
    <text evidence="3">The sequence shown here is derived from an EMBL/GenBank/DDBJ whole genome shotgun (WGS) entry which is preliminary data.</text>
</comment>
<dbReference type="PANTHER" id="PTHR46268">
    <property type="entry name" value="STRESS RESPONSE PROTEIN NHAX"/>
    <property type="match status" value="1"/>
</dbReference>
<reference evidence="3 4" key="1">
    <citation type="submission" date="2020-09" db="EMBL/GenBank/DDBJ databases">
        <title>Draft genome of Gelidibacter salicanalis PAMC21136.</title>
        <authorList>
            <person name="Park H."/>
        </authorList>
    </citation>
    <scope>NUCLEOTIDE SEQUENCE [LARGE SCALE GENOMIC DNA]</scope>
    <source>
        <strain evidence="3 4">PAMC21136</strain>
    </source>
</reference>
<comment type="similarity">
    <text evidence="1">Belongs to the universal stress protein A family.</text>
</comment>
<dbReference type="AlphaFoldDB" id="A0A934KVS7"/>
<evidence type="ECO:0000259" key="2">
    <source>
        <dbReference type="Pfam" id="PF00582"/>
    </source>
</evidence>
<dbReference type="Proteomes" id="UP000662373">
    <property type="component" value="Unassembled WGS sequence"/>
</dbReference>
<dbReference type="Pfam" id="PF00582">
    <property type="entry name" value="Usp"/>
    <property type="match status" value="2"/>
</dbReference>
<evidence type="ECO:0000313" key="3">
    <source>
        <dbReference type="EMBL" id="MBJ7881183.1"/>
    </source>
</evidence>
<dbReference type="SUPFAM" id="SSF52402">
    <property type="entry name" value="Adenine nucleotide alpha hydrolases-like"/>
    <property type="match status" value="2"/>
</dbReference>
<accession>A0A934KVS7</accession>
<keyword evidence="4" id="KW-1185">Reference proteome</keyword>
<dbReference type="Gene3D" id="3.40.50.620">
    <property type="entry name" value="HUPs"/>
    <property type="match status" value="2"/>
</dbReference>
<proteinExistence type="inferred from homology"/>